<evidence type="ECO:0000313" key="1">
    <source>
        <dbReference type="EMBL" id="KTD44642.1"/>
    </source>
</evidence>
<keyword evidence="3" id="KW-1185">Reference proteome</keyword>
<protein>
    <submittedName>
        <fullName evidence="2">Dienelactone hydrolase</fullName>
        <ecNumber evidence="2">3.1.1.45</ecNumber>
    </submittedName>
</protein>
<evidence type="ECO:0000313" key="2">
    <source>
        <dbReference type="EMBL" id="STY16840.1"/>
    </source>
</evidence>
<name>A0A378KYB8_9GAMM</name>
<dbReference type="InterPro" id="IPR032710">
    <property type="entry name" value="NTF2-like_dom_sf"/>
</dbReference>
<evidence type="ECO:0000313" key="3">
    <source>
        <dbReference type="Proteomes" id="UP000054639"/>
    </source>
</evidence>
<sequence length="182" mass="20297">MIRAMITLSPEKQALMDAFQQHVDAELRRDLSATLGTMTADPHLNNIPTAIGGMGLEGVRQFYSSLILTGTFFPSDTEMVLISRTIDEHQLVDELIFKFTHNSEIGWMLPNIAPTGKRVEIPLVVIVGFSHGKLTHEHIYWDQASVLVQVGLLDERGLPVKGIETAQKMEEIRQRCSKAGMV</sequence>
<keyword evidence="2" id="KW-0378">Hydrolase</keyword>
<organism evidence="2 4">
    <name type="scientific">Legionella quateirensis</name>
    <dbReference type="NCBI Taxonomy" id="45072"/>
    <lineage>
        <taxon>Bacteria</taxon>
        <taxon>Pseudomonadati</taxon>
        <taxon>Pseudomonadota</taxon>
        <taxon>Gammaproteobacteria</taxon>
        <taxon>Legionellales</taxon>
        <taxon>Legionellaceae</taxon>
        <taxon>Legionella</taxon>
    </lineage>
</organism>
<dbReference type="GO" id="GO:0008806">
    <property type="term" value="F:carboxymethylenebutenolidase activity"/>
    <property type="evidence" value="ECO:0007669"/>
    <property type="project" value="UniProtKB-EC"/>
</dbReference>
<dbReference type="InterPro" id="IPR009959">
    <property type="entry name" value="Cyclase_SnoaL-like"/>
</dbReference>
<dbReference type="GO" id="GO:0030638">
    <property type="term" value="P:polyketide metabolic process"/>
    <property type="evidence" value="ECO:0007669"/>
    <property type="project" value="InterPro"/>
</dbReference>
<dbReference type="PANTHER" id="PTHR38436">
    <property type="entry name" value="POLYKETIDE CYCLASE SNOAL-LIKE DOMAIN"/>
    <property type="match status" value="1"/>
</dbReference>
<dbReference type="STRING" id="45072.Lqua_2809"/>
<accession>A0A378KYB8</accession>
<dbReference type="AlphaFoldDB" id="A0A378KYB8"/>
<evidence type="ECO:0000313" key="4">
    <source>
        <dbReference type="Proteomes" id="UP000254230"/>
    </source>
</evidence>
<proteinExistence type="predicted"/>
<dbReference type="EC" id="3.1.1.45" evidence="2"/>
<reference evidence="1 3" key="1">
    <citation type="submission" date="2015-11" db="EMBL/GenBank/DDBJ databases">
        <title>Genomic analysis of 38 Legionella species identifies large and diverse effector repertoires.</title>
        <authorList>
            <person name="Burstein D."/>
            <person name="Amaro F."/>
            <person name="Zusman T."/>
            <person name="Lifshitz Z."/>
            <person name="Cohen O."/>
            <person name="Gilbert J.A."/>
            <person name="Pupko T."/>
            <person name="Shuman H.A."/>
            <person name="Segal G."/>
        </authorList>
    </citation>
    <scope>NUCLEOTIDE SEQUENCE [LARGE SCALE GENOMIC DNA]</scope>
    <source>
        <strain evidence="1 3">ATCC 49507</strain>
    </source>
</reference>
<dbReference type="EMBL" id="UGOW01000001">
    <property type="protein sequence ID" value="STY16840.1"/>
    <property type="molecule type" value="Genomic_DNA"/>
</dbReference>
<reference evidence="2 4" key="2">
    <citation type="submission" date="2018-06" db="EMBL/GenBank/DDBJ databases">
        <authorList>
            <consortium name="Pathogen Informatics"/>
            <person name="Doyle S."/>
        </authorList>
    </citation>
    <scope>NUCLEOTIDE SEQUENCE [LARGE SCALE GENOMIC DNA]</scope>
    <source>
        <strain evidence="2 4">NCTC12376</strain>
    </source>
</reference>
<dbReference type="Gene3D" id="3.10.450.50">
    <property type="match status" value="1"/>
</dbReference>
<dbReference type="Proteomes" id="UP000254230">
    <property type="component" value="Unassembled WGS sequence"/>
</dbReference>
<gene>
    <name evidence="1" type="ORF">Lqua_2809</name>
    <name evidence="2" type="ORF">NCTC12376_00633</name>
</gene>
<dbReference type="PANTHER" id="PTHR38436:SF3">
    <property type="entry name" value="CARBOXYMETHYLENEBUTENOLIDASE-RELATED"/>
    <property type="match status" value="1"/>
</dbReference>
<dbReference type="EMBL" id="LNYR01000041">
    <property type="protein sequence ID" value="KTD44642.1"/>
    <property type="molecule type" value="Genomic_DNA"/>
</dbReference>
<dbReference type="Proteomes" id="UP000054639">
    <property type="component" value="Unassembled WGS sequence"/>
</dbReference>
<dbReference type="SUPFAM" id="SSF54427">
    <property type="entry name" value="NTF2-like"/>
    <property type="match status" value="1"/>
</dbReference>